<keyword evidence="4" id="KW-0175">Coiled coil</keyword>
<feature type="compositionally biased region" description="Acidic residues" evidence="6">
    <location>
        <begin position="92"/>
        <end position="102"/>
    </location>
</feature>
<dbReference type="InterPro" id="IPR016024">
    <property type="entry name" value="ARM-type_fold"/>
</dbReference>
<evidence type="ECO:0000259" key="7">
    <source>
        <dbReference type="SMART" id="SM01156"/>
    </source>
</evidence>
<dbReference type="AlphaFoldDB" id="A0A9W4XPN2"/>
<evidence type="ECO:0000256" key="3">
    <source>
        <dbReference type="ARBA" id="ARBA00022737"/>
    </source>
</evidence>
<dbReference type="PANTHER" id="PTHR14978">
    <property type="entry name" value="BETA-CATENIN-LIKE PROTEIN 1 NUCLEAR ASSOCIATED PROTEIN"/>
    <property type="match status" value="1"/>
</dbReference>
<dbReference type="Proteomes" id="UP001152607">
    <property type="component" value="Unassembled WGS sequence"/>
</dbReference>
<proteinExistence type="predicted"/>
<comment type="subcellular location">
    <subcellularLocation>
        <location evidence="1">Nucleus</location>
    </subcellularLocation>
</comment>
<keyword evidence="2" id="KW-0597">Phosphoprotein</keyword>
<reference evidence="8" key="1">
    <citation type="submission" date="2023-01" db="EMBL/GenBank/DDBJ databases">
        <authorList>
            <person name="Van Ghelder C."/>
            <person name="Rancurel C."/>
        </authorList>
    </citation>
    <scope>NUCLEOTIDE SEQUENCE</scope>
    <source>
        <strain evidence="8">CNCM I-4278</strain>
    </source>
</reference>
<protein>
    <recommendedName>
        <fullName evidence="7">Beta-catenin-like protein 1 N-terminal domain-containing protein</fullName>
    </recommendedName>
</protein>
<keyword evidence="3" id="KW-0677">Repeat</keyword>
<sequence length="669" mass="73890">MRYTQYRLALYSSLGSTNSSHDFTCAPRLQLPFSPRNRSAMTSIDDLFRSATASGKRKFENPSEADPTNAYKSAKLSSNSDAKRALHASASDEQDEDDEDEAGPSLPPDLESDGDGDDEEGRFFGGGIDEDAKDAMDYLDAQDGEDAIGEEKYDLSWLRRLALNFEKKVNKNASLRAKYEDDPSKFMESEGDLDEAIKGLSILSEHSELYEEFAKNAAATKLVELLAHENTDIAIAAIEIISELTDEDVEAEQEQWDSLVGAFLEADLLSLLISNFGRFDESDEGDASGVYHSLNVLENLLSQPTHTDAIGKETKLLTWLLNRIQEKENSTTQNKLYASEILSILTQSSRPNRTLIITANGVEILMTQLAPYRKDDPEKESTEQEYMENLFNCLTSLVDEPEGKAKFLEAEGVELCLLMVRDGKTSKSRALKVLDHACGYAESTASPPSQTHPNGKSATDEDPSTNTSTINIAAPVCDKLVTSRGLKPIFTTFSAKPSKKNNSSHHGSGSDEAQTTEHILGIFASLLRSLPANTDSRYRVLAKFLEKDYAKIDRLVALRRDYAARVATFDARLNERKRGLSAEEKEELDVASIADRLDEGLYCLERVDAVLAWLVAEDDGANAAIVSKLAERDEGLADVRNTLKAQLDGVLEVEGAEREMLETLVEFLR</sequence>
<gene>
    <name evidence="8" type="ORF">PDIGIT_LOCUS12857</name>
</gene>
<keyword evidence="9" id="KW-1185">Reference proteome</keyword>
<feature type="compositionally biased region" description="Polar residues" evidence="6">
    <location>
        <begin position="443"/>
        <end position="457"/>
    </location>
</feature>
<accession>A0A9W4XPN2</accession>
<evidence type="ECO:0000256" key="6">
    <source>
        <dbReference type="SAM" id="MobiDB-lite"/>
    </source>
</evidence>
<dbReference type="Pfam" id="PF08216">
    <property type="entry name" value="CTNNBL"/>
    <property type="match status" value="2"/>
</dbReference>
<dbReference type="InterPro" id="IPR039678">
    <property type="entry name" value="CTNNBL1"/>
</dbReference>
<dbReference type="GO" id="GO:0010467">
    <property type="term" value="P:gene expression"/>
    <property type="evidence" value="ECO:0007669"/>
    <property type="project" value="UniProtKB-ARBA"/>
</dbReference>
<feature type="region of interest" description="Disordered" evidence="6">
    <location>
        <begin position="442"/>
        <end position="469"/>
    </location>
</feature>
<evidence type="ECO:0000256" key="5">
    <source>
        <dbReference type="ARBA" id="ARBA00023242"/>
    </source>
</evidence>
<dbReference type="EMBL" id="CAOQHR010000009">
    <property type="protein sequence ID" value="CAI6339694.1"/>
    <property type="molecule type" value="Genomic_DNA"/>
</dbReference>
<evidence type="ECO:0000313" key="8">
    <source>
        <dbReference type="EMBL" id="CAI6339694.1"/>
    </source>
</evidence>
<feature type="region of interest" description="Disordered" evidence="6">
    <location>
        <begin position="54"/>
        <end position="129"/>
    </location>
</feature>
<evidence type="ECO:0000313" key="9">
    <source>
        <dbReference type="Proteomes" id="UP001152607"/>
    </source>
</evidence>
<evidence type="ECO:0000256" key="2">
    <source>
        <dbReference type="ARBA" id="ARBA00022553"/>
    </source>
</evidence>
<dbReference type="SUPFAM" id="SSF48371">
    <property type="entry name" value="ARM repeat"/>
    <property type="match status" value="1"/>
</dbReference>
<dbReference type="Gene3D" id="1.25.10.10">
    <property type="entry name" value="Leucine-rich Repeat Variant"/>
    <property type="match status" value="1"/>
</dbReference>
<dbReference type="OrthoDB" id="1898821at2759"/>
<comment type="caution">
    <text evidence="8">The sequence shown here is derived from an EMBL/GenBank/DDBJ whole genome shotgun (WGS) entry which is preliminary data.</text>
</comment>
<evidence type="ECO:0000256" key="1">
    <source>
        <dbReference type="ARBA" id="ARBA00004123"/>
    </source>
</evidence>
<keyword evidence="5" id="KW-0539">Nucleus</keyword>
<evidence type="ECO:0000256" key="4">
    <source>
        <dbReference type="ARBA" id="ARBA00023054"/>
    </source>
</evidence>
<dbReference type="InterPro" id="IPR013180">
    <property type="entry name" value="CTNNBL1_N"/>
</dbReference>
<dbReference type="GO" id="GO:0005681">
    <property type="term" value="C:spliceosomal complex"/>
    <property type="evidence" value="ECO:0007669"/>
    <property type="project" value="TreeGrafter"/>
</dbReference>
<organism evidence="8 9">
    <name type="scientific">Periconia digitata</name>
    <dbReference type="NCBI Taxonomy" id="1303443"/>
    <lineage>
        <taxon>Eukaryota</taxon>
        <taxon>Fungi</taxon>
        <taxon>Dikarya</taxon>
        <taxon>Ascomycota</taxon>
        <taxon>Pezizomycotina</taxon>
        <taxon>Dothideomycetes</taxon>
        <taxon>Pleosporomycetidae</taxon>
        <taxon>Pleosporales</taxon>
        <taxon>Massarineae</taxon>
        <taxon>Periconiaceae</taxon>
        <taxon>Periconia</taxon>
    </lineage>
</organism>
<feature type="domain" description="Beta-catenin-like protein 1 N-terminal" evidence="7">
    <location>
        <begin position="128"/>
        <end position="238"/>
    </location>
</feature>
<dbReference type="FunFam" id="1.25.10.10:FF:001136">
    <property type="entry name" value="Beta-catenin-like protein 1"/>
    <property type="match status" value="1"/>
</dbReference>
<dbReference type="SMART" id="SM01156">
    <property type="entry name" value="DUF1716"/>
    <property type="match status" value="1"/>
</dbReference>
<feature type="compositionally biased region" description="Acidic residues" evidence="6">
    <location>
        <begin position="110"/>
        <end position="120"/>
    </location>
</feature>
<dbReference type="InterPro" id="IPR011989">
    <property type="entry name" value="ARM-like"/>
</dbReference>
<name>A0A9W4XPN2_9PLEO</name>
<dbReference type="PANTHER" id="PTHR14978:SF0">
    <property type="entry name" value="BETA-CATENIN-LIKE PROTEIN 1"/>
    <property type="match status" value="1"/>
</dbReference>